<dbReference type="Proteomes" id="UP000256845">
    <property type="component" value="Unassembled WGS sequence"/>
</dbReference>
<dbReference type="NCBIfam" id="TIGR02595">
    <property type="entry name" value="PEP_CTERM"/>
    <property type="match status" value="1"/>
</dbReference>
<sequence>MKKLQILSAIGFLATGYLATPATAAVIAGGSDLLSRADANQLEIWLDMDDLTLTNIYTKHQHHTGLNWHAAVDNKGPTFVIMEVIANGKSMTLGGYNPQSWNAAINGNVMTPDPADRTAFIFNLTTGVRHSQNKDTSGDDYGAYQTYNHPVSGPRFGINGTDFGLVGLNWGDGALGFSYGDSELTRQDTIDFFGTRGRFDIGRLETFAIAPQEVPEPGTLALIGFGLIGLGVFRRRRR</sequence>
<keyword evidence="1" id="KW-0812">Transmembrane</keyword>
<accession>A0A3D9HPW9</accession>
<keyword evidence="1" id="KW-1133">Transmembrane helix</keyword>
<gene>
    <name evidence="5" type="ORF">DFP90_103322</name>
</gene>
<reference evidence="5 6" key="1">
    <citation type="submission" date="2018-07" db="EMBL/GenBank/DDBJ databases">
        <title>Genomic Encyclopedia of Type Strains, Phase III (KMG-III): the genomes of soil and plant-associated and newly described type strains.</title>
        <authorList>
            <person name="Whitman W."/>
        </authorList>
    </citation>
    <scope>NUCLEOTIDE SEQUENCE [LARGE SCALE GENOMIC DNA]</scope>
    <source>
        <strain evidence="5 6">CECT 8488</strain>
    </source>
</reference>
<evidence type="ECO:0000259" key="3">
    <source>
        <dbReference type="Pfam" id="PF07534"/>
    </source>
</evidence>
<protein>
    <submittedName>
        <fullName evidence="5">Putative secreted protein with PEP-CTERM sorting signal</fullName>
    </submittedName>
</protein>
<feature type="domain" description="TLDc" evidence="3">
    <location>
        <begin position="30"/>
        <end position="165"/>
    </location>
</feature>
<name>A0A3D9HPW9_9PROT</name>
<keyword evidence="2" id="KW-0732">Signal</keyword>
<dbReference type="AlphaFoldDB" id="A0A3D9HPW9"/>
<evidence type="ECO:0000256" key="2">
    <source>
        <dbReference type="SAM" id="SignalP"/>
    </source>
</evidence>
<comment type="caution">
    <text evidence="5">The sequence shown here is derived from an EMBL/GenBank/DDBJ whole genome shotgun (WGS) entry which is preliminary data.</text>
</comment>
<feature type="domain" description="Ice-binding protein C-terminal" evidence="4">
    <location>
        <begin position="214"/>
        <end position="236"/>
    </location>
</feature>
<feature type="chain" id="PRO_5017809564" evidence="2">
    <location>
        <begin position="25"/>
        <end position="238"/>
    </location>
</feature>
<dbReference type="EMBL" id="QRDW01000003">
    <property type="protein sequence ID" value="RED51520.1"/>
    <property type="molecule type" value="Genomic_DNA"/>
</dbReference>
<dbReference type="RefSeq" id="WP_115936518.1">
    <property type="nucleotide sequence ID" value="NZ_QRDW01000003.1"/>
</dbReference>
<evidence type="ECO:0000313" key="5">
    <source>
        <dbReference type="EMBL" id="RED51520.1"/>
    </source>
</evidence>
<dbReference type="Pfam" id="PF07589">
    <property type="entry name" value="PEP-CTERM"/>
    <property type="match status" value="1"/>
</dbReference>
<proteinExistence type="predicted"/>
<keyword evidence="1" id="KW-0472">Membrane</keyword>
<evidence type="ECO:0000313" key="6">
    <source>
        <dbReference type="Proteomes" id="UP000256845"/>
    </source>
</evidence>
<feature type="transmembrane region" description="Helical" evidence="1">
    <location>
        <begin position="217"/>
        <end position="233"/>
    </location>
</feature>
<dbReference type="NCBIfam" id="NF038124">
    <property type="entry name" value="PEP_CTERM_TLD_A"/>
    <property type="match status" value="1"/>
</dbReference>
<evidence type="ECO:0000259" key="4">
    <source>
        <dbReference type="Pfam" id="PF07589"/>
    </source>
</evidence>
<dbReference type="Pfam" id="PF07534">
    <property type="entry name" value="TLD"/>
    <property type="match status" value="1"/>
</dbReference>
<organism evidence="5 6">
    <name type="scientific">Aestuariispira insulae</name>
    <dbReference type="NCBI Taxonomy" id="1461337"/>
    <lineage>
        <taxon>Bacteria</taxon>
        <taxon>Pseudomonadati</taxon>
        <taxon>Pseudomonadota</taxon>
        <taxon>Alphaproteobacteria</taxon>
        <taxon>Rhodospirillales</taxon>
        <taxon>Kiloniellaceae</taxon>
        <taxon>Aestuariispira</taxon>
    </lineage>
</organism>
<dbReference type="OrthoDB" id="8701611at2"/>
<dbReference type="InterPro" id="IPR006571">
    <property type="entry name" value="TLDc_dom"/>
</dbReference>
<evidence type="ECO:0000256" key="1">
    <source>
        <dbReference type="SAM" id="Phobius"/>
    </source>
</evidence>
<dbReference type="InterPro" id="IPR013424">
    <property type="entry name" value="Ice-binding_C"/>
</dbReference>
<keyword evidence="6" id="KW-1185">Reference proteome</keyword>
<feature type="signal peptide" evidence="2">
    <location>
        <begin position="1"/>
        <end position="24"/>
    </location>
</feature>